<accession>I3STD5</accession>
<evidence type="ECO:0000313" key="1">
    <source>
        <dbReference type="EMBL" id="AFK43527.1"/>
    </source>
</evidence>
<organism evidence="1">
    <name type="scientific">Medicago truncatula</name>
    <name type="common">Barrel medic</name>
    <name type="synonym">Medicago tribuloides</name>
    <dbReference type="NCBI Taxonomy" id="3880"/>
    <lineage>
        <taxon>Eukaryota</taxon>
        <taxon>Viridiplantae</taxon>
        <taxon>Streptophyta</taxon>
        <taxon>Embryophyta</taxon>
        <taxon>Tracheophyta</taxon>
        <taxon>Spermatophyta</taxon>
        <taxon>Magnoliopsida</taxon>
        <taxon>eudicotyledons</taxon>
        <taxon>Gunneridae</taxon>
        <taxon>Pentapetalae</taxon>
        <taxon>rosids</taxon>
        <taxon>fabids</taxon>
        <taxon>Fabales</taxon>
        <taxon>Fabaceae</taxon>
        <taxon>Papilionoideae</taxon>
        <taxon>50 kb inversion clade</taxon>
        <taxon>NPAAA clade</taxon>
        <taxon>Hologalegina</taxon>
        <taxon>IRL clade</taxon>
        <taxon>Trifolieae</taxon>
        <taxon>Medicago</taxon>
    </lineage>
</organism>
<dbReference type="EMBL" id="BT143733">
    <property type="protein sequence ID" value="AFK43527.1"/>
    <property type="molecule type" value="mRNA"/>
</dbReference>
<dbReference type="AlphaFoldDB" id="I3STD5"/>
<proteinExistence type="evidence at transcript level"/>
<sequence length="55" mass="6262">MITQFPLATYKSEKEAENEHFIPKNKTLSPKLVNFTHFFSFSLSLNKSTLITGNA</sequence>
<name>I3STD5_MEDTR</name>
<reference evidence="1" key="1">
    <citation type="submission" date="2012-05" db="EMBL/GenBank/DDBJ databases">
        <authorList>
            <person name="Krishnakumar V."/>
            <person name="Cheung F."/>
            <person name="Xiao Y."/>
            <person name="Chan A."/>
            <person name="Moskal W.A."/>
            <person name="Town C.D."/>
        </authorList>
    </citation>
    <scope>NUCLEOTIDE SEQUENCE</scope>
</reference>
<protein>
    <submittedName>
        <fullName evidence="1">Uncharacterized protein</fullName>
    </submittedName>
</protein>